<feature type="region of interest" description="Disordered" evidence="1">
    <location>
        <begin position="1"/>
        <end position="26"/>
    </location>
</feature>
<feature type="compositionally biased region" description="Polar residues" evidence="1">
    <location>
        <begin position="8"/>
        <end position="26"/>
    </location>
</feature>
<keyword evidence="2" id="KW-0472">Membrane</keyword>
<proteinExistence type="predicted"/>
<dbReference type="AlphaFoldDB" id="A4VC29"/>
<evidence type="ECO:0000256" key="2">
    <source>
        <dbReference type="SAM" id="Phobius"/>
    </source>
</evidence>
<feature type="transmembrane region" description="Helical" evidence="2">
    <location>
        <begin position="30"/>
        <end position="52"/>
    </location>
</feature>
<gene>
    <name evidence="3" type="ORF">bst099</name>
</gene>
<reference evidence="3" key="2">
    <citation type="journal article" date="2007" name="Appl. Environ. Microbiol.">
        <title>Possible origins of CTnBST, a conjugative transposon found recently in a human colonic Bacteroides strain.</title>
        <authorList>
            <person name="Schlesinger D.J."/>
            <person name="Shoemaker N.B."/>
            <person name="Salyers A.A."/>
        </authorList>
    </citation>
    <scope>NUCLEOTIDE SEQUENCE</scope>
    <source>
        <strain evidence="3">WH207</strain>
    </source>
</reference>
<organism evidence="3">
    <name type="scientific">Bacteroides uniformis</name>
    <dbReference type="NCBI Taxonomy" id="820"/>
    <lineage>
        <taxon>Bacteria</taxon>
        <taxon>Pseudomonadati</taxon>
        <taxon>Bacteroidota</taxon>
        <taxon>Bacteroidia</taxon>
        <taxon>Bacteroidales</taxon>
        <taxon>Bacteroidaceae</taxon>
        <taxon>Bacteroides</taxon>
    </lineage>
</organism>
<sequence>MQRYSDGRSPSTAVLTAPGSSRQPSTNRRFGYSALSCHCLLVLFVLCSLSVLHKNHSPTRSRKSFDKRDNKNNVQQLNYYDYAELVQYCVCDRWRRKRSEATV</sequence>
<evidence type="ECO:0000256" key="1">
    <source>
        <dbReference type="SAM" id="MobiDB-lite"/>
    </source>
</evidence>
<accession>A4VC29</accession>
<protein>
    <submittedName>
        <fullName evidence="3">Uncharacterized protein</fullName>
    </submittedName>
</protein>
<keyword evidence="2" id="KW-0812">Transmembrane</keyword>
<keyword evidence="2" id="KW-1133">Transmembrane helix</keyword>
<evidence type="ECO:0000313" key="3">
    <source>
        <dbReference type="EMBL" id="ABP57354.1"/>
    </source>
</evidence>
<reference evidence="3" key="1">
    <citation type="journal article" date="2003" name="Appl. Environ. Microbiol.">
        <title>A new Bacteroides conjugative transposon that carries an ermB gene.</title>
        <authorList>
            <person name="Gupta A."/>
            <person name="Vlamakis H."/>
            <person name="Shoemaker N."/>
            <person name="Salyers A.A."/>
        </authorList>
    </citation>
    <scope>NUCLEOTIDE SEQUENCE</scope>
    <source>
        <strain evidence="3">WH207</strain>
    </source>
</reference>
<name>A4VC29_BACUN</name>
<dbReference type="EMBL" id="AY345595">
    <property type="protein sequence ID" value="ABP57354.1"/>
    <property type="molecule type" value="Genomic_DNA"/>
</dbReference>